<dbReference type="InterPro" id="IPR022048">
    <property type="entry name" value="Envelope_fusion-like"/>
</dbReference>
<organism evidence="2 3">
    <name type="scientific">Diatraea saccharalis granulovirus</name>
    <dbReference type="NCBI Taxonomy" id="1675862"/>
    <lineage>
        <taxon>Viruses</taxon>
        <taxon>Viruses incertae sedis</taxon>
        <taxon>Naldaviricetes</taxon>
        <taxon>Lefavirales</taxon>
        <taxon>Baculoviridae</taxon>
        <taxon>Betabaculovirus</taxon>
        <taxon>Betabaculovirus disaccharalis</taxon>
    </lineage>
</organism>
<dbReference type="GeneID" id="26373917"/>
<evidence type="ECO:0000313" key="3">
    <source>
        <dbReference type="Proteomes" id="UP000203433"/>
    </source>
</evidence>
<proteinExistence type="predicted"/>
<gene>
    <name evidence="2" type="primary">f</name>
</gene>
<name>A0A0R7EYP8_9BBAC</name>
<feature type="transmembrane region" description="Helical" evidence="1">
    <location>
        <begin position="508"/>
        <end position="529"/>
    </location>
</feature>
<keyword evidence="1" id="KW-0472">Membrane</keyword>
<dbReference type="EMBL" id="KP296186">
    <property type="protein sequence ID" value="AKN80710.1"/>
    <property type="molecule type" value="Genomic_DNA"/>
</dbReference>
<accession>A0A0R7EYP8</accession>
<reference evidence="2 3" key="1">
    <citation type="journal article" date="2015" name="J. Virol.">
        <title>A betabaculovirus-encoded gp64 homolog is a functional envelope fusion protein.</title>
        <authorList>
            <person name="Ardisson-Araujo D.M."/>
            <person name="Melo F.L."/>
            <person name="Clem R.J."/>
            <person name="Wolff J.L."/>
            <person name="Ribeiro B.M."/>
        </authorList>
    </citation>
    <scope>NUCLEOTIDE SEQUENCE [LARGE SCALE GENOMIC DNA]</scope>
    <source>
        <strain evidence="2 3">Parana-2009</strain>
    </source>
</reference>
<dbReference type="RefSeq" id="YP_009182223.1">
    <property type="nucleotide sequence ID" value="NC_028491.1"/>
</dbReference>
<dbReference type="KEGG" id="vg:26373917"/>
<evidence type="ECO:0000256" key="1">
    <source>
        <dbReference type="SAM" id="Phobius"/>
    </source>
</evidence>
<dbReference type="Proteomes" id="UP000203433">
    <property type="component" value="Segment"/>
</dbReference>
<evidence type="ECO:0000313" key="2">
    <source>
        <dbReference type="EMBL" id="AKN80710.1"/>
    </source>
</evidence>
<dbReference type="OrthoDB" id="3109at10239"/>
<keyword evidence="1" id="KW-1133">Transmembrane helix</keyword>
<keyword evidence="3" id="KW-1185">Reference proteome</keyword>
<keyword evidence="1" id="KW-0812">Transmembrane</keyword>
<protein>
    <submittedName>
        <fullName evidence="2">F</fullName>
    </submittedName>
</protein>
<dbReference type="Pfam" id="PF12259">
    <property type="entry name" value="Baculo_F"/>
    <property type="match status" value="1"/>
</dbReference>
<sequence length="536" mass="63467">MWIFLALLPFVNSIKYYENRIINETGFHYEFHSNLRFVVNSWNFLLDIDYNNIKTKVDIVKNTSLILQNEMRKKKCNYTGGINTKINNLVNLHKDIYFLIEHKRLVLNNSMNFEEESTRKKRSLWIFEFLGLRNGLDFDLMLHDIRMDHNIQNLTNDMLLLTQTVKEYDGERNCYALNEQIWSLKDNLDEIEVVLKKIFRAIEMALTHNKVDYMILNTTLFIEKIKLVNDKDTEWIVQPSMEELHNIIRLAYCNVFINDDNKIRFVIRLPRVDKTKFMLFKTISIPNCDDKGVCKYLTPKSQYIGFSKKKLYVRLADISSCTKYDNKTLCYESVTAKKLEASEDCDVKLYSGQPYENCEVRATRFHNEIFFNLNNMNRWLYRVERVNADITCGTGRFSEHLILKGTGIITLNRFCKLRTPQLVLTSKDIIGNNSYQIINFNFTRFIIPEDYVVHKKIVNGLDFDSLNSISEDLKILLTKEKIKLIKKNESGGWFDWLSDIYSNLFGNWWWEVKFFIYCILISIVLCIIIKIKNLLT</sequence>